<dbReference type="SUPFAM" id="SSF52025">
    <property type="entry name" value="PA domain"/>
    <property type="match status" value="1"/>
</dbReference>
<dbReference type="GO" id="GO:0006826">
    <property type="term" value="P:iron ion transport"/>
    <property type="evidence" value="ECO:0007669"/>
    <property type="project" value="TreeGrafter"/>
</dbReference>
<dbReference type="InterPro" id="IPR007484">
    <property type="entry name" value="Peptidase_M28"/>
</dbReference>
<feature type="domain" description="Peptidase M28" evidence="4">
    <location>
        <begin position="250"/>
        <end position="456"/>
    </location>
</feature>
<dbReference type="AlphaFoldDB" id="A0AAQ4RS21"/>
<evidence type="ECO:0000313" key="5">
    <source>
        <dbReference type="Ensembl" id="ENSGACP00000065732.1"/>
    </source>
</evidence>
<dbReference type="GO" id="GO:0006879">
    <property type="term" value="P:intracellular iron ion homeostasis"/>
    <property type="evidence" value="ECO:0007669"/>
    <property type="project" value="TreeGrafter"/>
</dbReference>
<evidence type="ECO:0000259" key="4">
    <source>
        <dbReference type="Pfam" id="PF04389"/>
    </source>
</evidence>
<dbReference type="SUPFAM" id="SSF47672">
    <property type="entry name" value="Transferrin receptor-like dimerisation domain"/>
    <property type="match status" value="1"/>
</dbReference>
<dbReference type="InterPro" id="IPR046450">
    <property type="entry name" value="PA_dom_sf"/>
</dbReference>
<dbReference type="Gene3D" id="3.40.630.10">
    <property type="entry name" value="Zn peptidases"/>
    <property type="match status" value="1"/>
</dbReference>
<sequence length="624" mass="68523">MKGFDCLWFPRSACDLPRRSAGSVEDKFLANHIFKEFQKVEMDPWTDIHYVQLQTPDSQRPNRVRFGADVFEPTGYLAYSATGQVQGKLVYGNYGRPQDLDVLQDKNVSLRDSVLLLRAGQISFAEQVDNAAAKGAAAVLIYPDAQDYQYRADTALYGHVHLGSGDPYTPGFPSFNHTQFPPTKSSGLPKIPAQTITANMATALLRTIGGPESDASSGFKGGLSATYRLGGGENISVEVNNVLVNKEIHNVFGVIKGFVDPDQYVVLGAQRDAWGSGYAKATVGTSVLIELAKAVSEMVEKDGFRPRRSVVFASWSAGDYGSVGATEWLEAYMSSIDKRVVTYISLDGVVVGEYRLFITPCVFAVVWDCRVAKPYLLTKVAGSAEWTFPAGTTSIVLPMSIDDPAYPFLAMSGVPSVSFHFISPNTEAYMYYGTDLDHKDHLDYQTNHRTSEMAATAAQFAGQMALRLVHDRLLRLDVSRYNGVLTKAVAQIYKRINQLLKVGPPNSPAGLNPTWLNRARGAFQRATISINNDIRNSNLDDKEACRILNGRIMSVEHALLSPYVSPVETPYRHLLLGRGPHTLASIAETTDMEQLHTPLALATWNLQGCANGMVGNIWDLDEEI</sequence>
<dbReference type="InterPro" id="IPR039373">
    <property type="entry name" value="Peptidase_M28B"/>
</dbReference>
<dbReference type="GeneTree" id="ENSGT01030000234598"/>
<dbReference type="PANTHER" id="PTHR10404:SF79">
    <property type="entry name" value="TRANSFERRIN RECEPTOR PROTEIN 1"/>
    <property type="match status" value="1"/>
</dbReference>
<dbReference type="SUPFAM" id="SSF53187">
    <property type="entry name" value="Zn-dependent exopeptidases"/>
    <property type="match status" value="1"/>
</dbReference>
<dbReference type="PANTHER" id="PTHR10404">
    <property type="entry name" value="N-ACETYLATED-ALPHA-LINKED ACIDIC DIPEPTIDASE"/>
    <property type="match status" value="1"/>
</dbReference>
<dbReference type="Pfam" id="PF02225">
    <property type="entry name" value="PA"/>
    <property type="match status" value="1"/>
</dbReference>
<dbReference type="InterPro" id="IPR036757">
    <property type="entry name" value="TFR-like_dimer_dom_sf"/>
</dbReference>
<feature type="domain" description="PA" evidence="3">
    <location>
        <begin position="85"/>
        <end position="152"/>
    </location>
</feature>
<protein>
    <submittedName>
        <fullName evidence="5">Transferrin receptor 1b</fullName>
    </submittedName>
</protein>
<dbReference type="FunFam" id="3.40.630.10:FF:000101">
    <property type="entry name" value="N-acetylated alpha-linked acidic dipeptidase like 1"/>
    <property type="match status" value="1"/>
</dbReference>
<dbReference type="Gene3D" id="1.20.930.40">
    <property type="entry name" value="Transferrin receptor-like, dimerisation domain"/>
    <property type="match status" value="1"/>
</dbReference>
<proteinExistence type="inferred from homology"/>
<reference evidence="5 6" key="1">
    <citation type="journal article" date="2021" name="G3 (Bethesda)">
        <title>Improved contiguity of the threespine stickleback genome using long-read sequencing.</title>
        <authorList>
            <person name="Nath S."/>
            <person name="Shaw D.E."/>
            <person name="White M.A."/>
        </authorList>
    </citation>
    <scope>NUCLEOTIDE SEQUENCE [LARGE SCALE GENOMIC DNA]</scope>
    <source>
        <strain evidence="5 6">Lake Benthic</strain>
    </source>
</reference>
<organism evidence="5 6">
    <name type="scientific">Gasterosteus aculeatus aculeatus</name>
    <name type="common">three-spined stickleback</name>
    <dbReference type="NCBI Taxonomy" id="481459"/>
    <lineage>
        <taxon>Eukaryota</taxon>
        <taxon>Metazoa</taxon>
        <taxon>Chordata</taxon>
        <taxon>Craniata</taxon>
        <taxon>Vertebrata</taxon>
        <taxon>Euteleostomi</taxon>
        <taxon>Actinopterygii</taxon>
        <taxon>Neopterygii</taxon>
        <taxon>Teleostei</taxon>
        <taxon>Neoteleostei</taxon>
        <taxon>Acanthomorphata</taxon>
        <taxon>Eupercaria</taxon>
        <taxon>Perciformes</taxon>
        <taxon>Cottioidei</taxon>
        <taxon>Gasterosteales</taxon>
        <taxon>Gasterosteidae</taxon>
        <taxon>Gasterosteus</taxon>
    </lineage>
</organism>
<dbReference type="Pfam" id="PF04389">
    <property type="entry name" value="Peptidase_M28"/>
    <property type="match status" value="1"/>
</dbReference>
<reference evidence="5" key="3">
    <citation type="submission" date="2025-09" db="UniProtKB">
        <authorList>
            <consortium name="Ensembl"/>
        </authorList>
    </citation>
    <scope>IDENTIFICATION</scope>
</reference>
<accession>A0AAQ4RS21</accession>
<dbReference type="Ensembl" id="ENSGACT00000072174.1">
    <property type="protein sequence ID" value="ENSGACP00000065732.1"/>
    <property type="gene ID" value="ENSGACG00000005398.2"/>
</dbReference>
<comment type="similarity">
    <text evidence="2">Belongs to the peptidase M28 family. M28B subfamily.</text>
</comment>
<dbReference type="InterPro" id="IPR003137">
    <property type="entry name" value="PA_domain"/>
</dbReference>
<dbReference type="Proteomes" id="UP000007635">
    <property type="component" value="Chromosome XXI"/>
</dbReference>
<comment type="subcellular location">
    <subcellularLocation>
        <location evidence="1">Cell membrane</location>
        <topology evidence="1">Single-pass type II membrane protein</topology>
    </subcellularLocation>
</comment>
<dbReference type="Gene3D" id="3.50.30.30">
    <property type="match status" value="1"/>
</dbReference>
<evidence type="ECO:0000256" key="1">
    <source>
        <dbReference type="ARBA" id="ARBA00004401"/>
    </source>
</evidence>
<evidence type="ECO:0000256" key="2">
    <source>
        <dbReference type="ARBA" id="ARBA00005634"/>
    </source>
</evidence>
<name>A0AAQ4RS21_GASAC</name>
<reference evidence="5" key="2">
    <citation type="submission" date="2025-08" db="UniProtKB">
        <authorList>
            <consortium name="Ensembl"/>
        </authorList>
    </citation>
    <scope>IDENTIFICATION</scope>
</reference>
<evidence type="ECO:0000313" key="6">
    <source>
        <dbReference type="Proteomes" id="UP000007635"/>
    </source>
</evidence>
<dbReference type="GO" id="GO:0009897">
    <property type="term" value="C:external side of plasma membrane"/>
    <property type="evidence" value="ECO:0007669"/>
    <property type="project" value="TreeGrafter"/>
</dbReference>
<keyword evidence="6" id="KW-1185">Reference proteome</keyword>
<evidence type="ECO:0000259" key="3">
    <source>
        <dbReference type="Pfam" id="PF02225"/>
    </source>
</evidence>